<dbReference type="PROSITE" id="PS00362">
    <property type="entry name" value="RIBOSOMAL_S15"/>
    <property type="match status" value="1"/>
</dbReference>
<dbReference type="SMART" id="SM01387">
    <property type="entry name" value="Ribosomal_S15"/>
    <property type="match status" value="1"/>
</dbReference>
<evidence type="ECO:0000313" key="8">
    <source>
        <dbReference type="Proteomes" id="UP000178771"/>
    </source>
</evidence>
<dbReference type="NCBIfam" id="TIGR00952">
    <property type="entry name" value="S15_bact"/>
    <property type="match status" value="1"/>
</dbReference>
<evidence type="ECO:0000256" key="5">
    <source>
        <dbReference type="RuleBase" id="RU003919"/>
    </source>
</evidence>
<dbReference type="GO" id="GO:0003735">
    <property type="term" value="F:structural constituent of ribosome"/>
    <property type="evidence" value="ECO:0007669"/>
    <property type="project" value="InterPro"/>
</dbReference>
<dbReference type="AlphaFoldDB" id="A0A1F4V3C3"/>
<dbReference type="InterPro" id="IPR005290">
    <property type="entry name" value="Ribosomal_uS15_bac-type"/>
</dbReference>
<dbReference type="Proteomes" id="UP000178771">
    <property type="component" value="Unassembled WGS sequence"/>
</dbReference>
<keyword evidence="4 6" id="KW-0699">rRNA-binding</keyword>
<sequence>MSLKLDEKQKIIKKFQRVKDDTGSSEVQIALLSERIVALSGHLKLHKKDFHSRRGLLQMVNKRRKLLSYLKTKQRTIYEDIVKKLKLKG</sequence>
<organism evidence="7 8">
    <name type="scientific">candidate division WWE3 bacterium RIFCSPLOWO2_01_FULL_39_13</name>
    <dbReference type="NCBI Taxonomy" id="1802624"/>
    <lineage>
        <taxon>Bacteria</taxon>
        <taxon>Katanobacteria</taxon>
    </lineage>
</organism>
<dbReference type="FunFam" id="1.10.287.10:FF:000002">
    <property type="entry name" value="30S ribosomal protein S15"/>
    <property type="match status" value="1"/>
</dbReference>
<comment type="subunit">
    <text evidence="3 4">Part of the 30S ribosomal subunit. Forms a bridge to the 50S subunit in the 70S ribosome, contacting the 23S rRNA.</text>
</comment>
<dbReference type="STRING" id="1802624.A2982_02110"/>
<accession>A0A1F4V3C3</accession>
<name>A0A1F4V3C3_UNCKA</name>
<evidence type="ECO:0000256" key="3">
    <source>
        <dbReference type="ARBA" id="ARBA00064542"/>
    </source>
</evidence>
<keyword evidence="2 4" id="KW-0687">Ribonucleoprotein</keyword>
<dbReference type="Gene3D" id="1.10.287.10">
    <property type="entry name" value="S15/NS1, RNA-binding"/>
    <property type="match status" value="1"/>
</dbReference>
<dbReference type="HAMAP" id="MF_01343_B">
    <property type="entry name" value="Ribosomal_uS15_B"/>
    <property type="match status" value="1"/>
</dbReference>
<evidence type="ECO:0000313" key="7">
    <source>
        <dbReference type="EMBL" id="OGC51649.1"/>
    </source>
</evidence>
<comment type="caution">
    <text evidence="7">The sequence shown here is derived from an EMBL/GenBank/DDBJ whole genome shotgun (WGS) entry which is preliminary data.</text>
</comment>
<dbReference type="GO" id="GO:0006412">
    <property type="term" value="P:translation"/>
    <property type="evidence" value="ECO:0007669"/>
    <property type="project" value="UniProtKB-UniRule"/>
</dbReference>
<evidence type="ECO:0000256" key="4">
    <source>
        <dbReference type="HAMAP-Rule" id="MF_01343"/>
    </source>
</evidence>
<dbReference type="GO" id="GO:0019843">
    <property type="term" value="F:rRNA binding"/>
    <property type="evidence" value="ECO:0007669"/>
    <property type="project" value="UniProtKB-UniRule"/>
</dbReference>
<dbReference type="PANTHER" id="PTHR23321">
    <property type="entry name" value="RIBOSOMAL PROTEIN S15, BACTERIAL AND ORGANELLAR"/>
    <property type="match status" value="1"/>
</dbReference>
<protein>
    <recommendedName>
        <fullName evidence="4">Small ribosomal subunit protein uS15</fullName>
    </recommendedName>
</protein>
<dbReference type="InterPro" id="IPR000589">
    <property type="entry name" value="Ribosomal_uS15"/>
</dbReference>
<gene>
    <name evidence="4" type="primary">rpsO</name>
    <name evidence="7" type="ORF">A2982_02110</name>
</gene>
<comment type="function">
    <text evidence="4 6">One of the primary rRNA binding proteins, it binds directly to 16S rRNA where it helps nucleate assembly of the platform of the 30S subunit by binding and bridging several RNA helices of the 16S rRNA.</text>
</comment>
<keyword evidence="4 6" id="KW-0694">RNA-binding</keyword>
<comment type="similarity">
    <text evidence="4 5">Belongs to the universal ribosomal protein uS15 family.</text>
</comment>
<evidence type="ECO:0000256" key="6">
    <source>
        <dbReference type="RuleBase" id="RU004524"/>
    </source>
</evidence>
<dbReference type="SUPFAM" id="SSF47060">
    <property type="entry name" value="S15/NS1 RNA-binding domain"/>
    <property type="match status" value="1"/>
</dbReference>
<proteinExistence type="inferred from homology"/>
<dbReference type="EMBL" id="MEVH01000016">
    <property type="protein sequence ID" value="OGC51649.1"/>
    <property type="molecule type" value="Genomic_DNA"/>
</dbReference>
<dbReference type="Pfam" id="PF00312">
    <property type="entry name" value="Ribosomal_S15"/>
    <property type="match status" value="1"/>
</dbReference>
<keyword evidence="1 4" id="KW-0689">Ribosomal protein</keyword>
<reference evidence="7 8" key="1">
    <citation type="journal article" date="2016" name="Nat. Commun.">
        <title>Thousands of microbial genomes shed light on interconnected biogeochemical processes in an aquifer system.</title>
        <authorList>
            <person name="Anantharaman K."/>
            <person name="Brown C.T."/>
            <person name="Hug L.A."/>
            <person name="Sharon I."/>
            <person name="Castelle C.J."/>
            <person name="Probst A.J."/>
            <person name="Thomas B.C."/>
            <person name="Singh A."/>
            <person name="Wilkins M.J."/>
            <person name="Karaoz U."/>
            <person name="Brodie E.L."/>
            <person name="Williams K.H."/>
            <person name="Hubbard S.S."/>
            <person name="Banfield J.F."/>
        </authorList>
    </citation>
    <scope>NUCLEOTIDE SEQUENCE [LARGE SCALE GENOMIC DNA]</scope>
</reference>
<dbReference type="GO" id="GO:0022627">
    <property type="term" value="C:cytosolic small ribosomal subunit"/>
    <property type="evidence" value="ECO:0007669"/>
    <property type="project" value="TreeGrafter"/>
</dbReference>
<dbReference type="InterPro" id="IPR009068">
    <property type="entry name" value="uS15_NS1_RNA-bd_sf"/>
</dbReference>
<evidence type="ECO:0000256" key="2">
    <source>
        <dbReference type="ARBA" id="ARBA00023274"/>
    </source>
</evidence>
<evidence type="ECO:0000256" key="1">
    <source>
        <dbReference type="ARBA" id="ARBA00022980"/>
    </source>
</evidence>
<dbReference type="CDD" id="cd00353">
    <property type="entry name" value="Ribosomal_S15p_S13e"/>
    <property type="match status" value="1"/>
</dbReference>
<dbReference type="Gene3D" id="6.10.250.3130">
    <property type="match status" value="1"/>
</dbReference>
<comment type="function">
    <text evidence="4">Forms an intersubunit bridge (bridge B4) with the 23S rRNA of the 50S subunit in the ribosome.</text>
</comment>
<dbReference type="PANTHER" id="PTHR23321:SF26">
    <property type="entry name" value="SMALL RIBOSOMAL SUBUNIT PROTEIN US15M"/>
    <property type="match status" value="1"/>
</dbReference>